<comment type="caution">
    <text evidence="2">The sequence shown here is derived from an EMBL/GenBank/DDBJ whole genome shotgun (WGS) entry which is preliminary data.</text>
</comment>
<dbReference type="EMBL" id="BMIN01000021">
    <property type="protein sequence ID" value="GGD25246.1"/>
    <property type="molecule type" value="Genomic_DNA"/>
</dbReference>
<feature type="domain" description="Methyltransferase type 11" evidence="1">
    <location>
        <begin position="41"/>
        <end position="132"/>
    </location>
</feature>
<evidence type="ECO:0000259" key="1">
    <source>
        <dbReference type="Pfam" id="PF08241"/>
    </source>
</evidence>
<keyword evidence="2" id="KW-0489">Methyltransferase</keyword>
<dbReference type="GO" id="GO:0032259">
    <property type="term" value="P:methylation"/>
    <property type="evidence" value="ECO:0007669"/>
    <property type="project" value="UniProtKB-KW"/>
</dbReference>
<dbReference type="Gene3D" id="3.40.50.150">
    <property type="entry name" value="Vaccinia Virus protein VP39"/>
    <property type="match status" value="1"/>
</dbReference>
<dbReference type="SUPFAM" id="SSF53335">
    <property type="entry name" value="S-adenosyl-L-methionine-dependent methyltransferases"/>
    <property type="match status" value="1"/>
</dbReference>
<keyword evidence="3" id="KW-1185">Reference proteome</keyword>
<dbReference type="CDD" id="cd02440">
    <property type="entry name" value="AdoMet_MTases"/>
    <property type="match status" value="1"/>
</dbReference>
<evidence type="ECO:0000313" key="3">
    <source>
        <dbReference type="Proteomes" id="UP000642571"/>
    </source>
</evidence>
<name>A0ABQ1QFW4_9BACI</name>
<sequence>MTNHYLDLLAHFGIGGAHPGGFELSKQIFEQQHLEKNHHVLDIGCGTGQSSEYLRETYGCEVTGIDIHPLMIQKANERKTDVTFLEGDVEHLPFTDHSFQFVFTESTLSFTTIPRALKEINRVLTPNGTALFLEMTAEPSLPDPLKKQIKDLYHIQDIYLESQWKEEMKAAGFSNIECLDIPSNLKESPLSDMKMSPVIPEPLYELWDLHVELVETCKEHLGFRIYRCCEF</sequence>
<reference evidence="3" key="1">
    <citation type="journal article" date="2019" name="Int. J. Syst. Evol. Microbiol.">
        <title>The Global Catalogue of Microorganisms (GCM) 10K type strain sequencing project: providing services to taxonomists for standard genome sequencing and annotation.</title>
        <authorList>
            <consortium name="The Broad Institute Genomics Platform"/>
            <consortium name="The Broad Institute Genome Sequencing Center for Infectious Disease"/>
            <person name="Wu L."/>
            <person name="Ma J."/>
        </authorList>
    </citation>
    <scope>NUCLEOTIDE SEQUENCE [LARGE SCALE GENOMIC DNA]</scope>
    <source>
        <strain evidence="3">CGMCC 1.15353</strain>
    </source>
</reference>
<proteinExistence type="predicted"/>
<evidence type="ECO:0000313" key="2">
    <source>
        <dbReference type="EMBL" id="GGD25246.1"/>
    </source>
</evidence>
<dbReference type="RefSeq" id="WP_188655774.1">
    <property type="nucleotide sequence ID" value="NZ_BMIN01000021.1"/>
</dbReference>
<accession>A0ABQ1QFW4</accession>
<dbReference type="InterPro" id="IPR013216">
    <property type="entry name" value="Methyltransf_11"/>
</dbReference>
<keyword evidence="2" id="KW-0808">Transferase</keyword>
<dbReference type="Pfam" id="PF08241">
    <property type="entry name" value="Methyltransf_11"/>
    <property type="match status" value="1"/>
</dbReference>
<protein>
    <submittedName>
        <fullName evidence="2">Methyltransferase</fullName>
    </submittedName>
</protein>
<dbReference type="GO" id="GO:0008168">
    <property type="term" value="F:methyltransferase activity"/>
    <property type="evidence" value="ECO:0007669"/>
    <property type="project" value="UniProtKB-KW"/>
</dbReference>
<dbReference type="InterPro" id="IPR029063">
    <property type="entry name" value="SAM-dependent_MTases_sf"/>
</dbReference>
<gene>
    <name evidence="2" type="ORF">GCM10011389_36120</name>
</gene>
<dbReference type="Proteomes" id="UP000642571">
    <property type="component" value="Unassembled WGS sequence"/>
</dbReference>
<organism evidence="2 3">
    <name type="scientific">Pontibacillus salipaludis</name>
    <dbReference type="NCBI Taxonomy" id="1697394"/>
    <lineage>
        <taxon>Bacteria</taxon>
        <taxon>Bacillati</taxon>
        <taxon>Bacillota</taxon>
        <taxon>Bacilli</taxon>
        <taxon>Bacillales</taxon>
        <taxon>Bacillaceae</taxon>
        <taxon>Pontibacillus</taxon>
    </lineage>
</organism>
<dbReference type="PANTHER" id="PTHR43591">
    <property type="entry name" value="METHYLTRANSFERASE"/>
    <property type="match status" value="1"/>
</dbReference>